<organism evidence="2 3">
    <name type="scientific">Pleurodeles waltl</name>
    <name type="common">Iberian ribbed newt</name>
    <dbReference type="NCBI Taxonomy" id="8319"/>
    <lineage>
        <taxon>Eukaryota</taxon>
        <taxon>Metazoa</taxon>
        <taxon>Chordata</taxon>
        <taxon>Craniata</taxon>
        <taxon>Vertebrata</taxon>
        <taxon>Euteleostomi</taxon>
        <taxon>Amphibia</taxon>
        <taxon>Batrachia</taxon>
        <taxon>Caudata</taxon>
        <taxon>Salamandroidea</taxon>
        <taxon>Salamandridae</taxon>
        <taxon>Pleurodelinae</taxon>
        <taxon>Pleurodeles</taxon>
    </lineage>
</organism>
<comment type="caution">
    <text evidence="2">The sequence shown here is derived from an EMBL/GenBank/DDBJ whole genome shotgun (WGS) entry which is preliminary data.</text>
</comment>
<name>A0AAV7UF94_PLEWA</name>
<keyword evidence="3" id="KW-1185">Reference proteome</keyword>
<feature type="region of interest" description="Disordered" evidence="1">
    <location>
        <begin position="152"/>
        <end position="202"/>
    </location>
</feature>
<sequence>MNKLTLCAVAGGGRVPPCNSSLVVIGPYGLQWPMVMYAGGDGTHRRGRDCHFLSVHSLPTKPSTGEDPHCKCCCDLCLEITMARVAGERAPAFPGAELERLVDGVLPQYRMLYGSPDQQRPSEKGYMACIAKDVRTLGVYGRRSTHCRKRWEDLRRGGPAGDGLPTRKGSPSNPDPPDGPHTGSGLSEARWALEGITAATRG</sequence>
<dbReference type="AlphaFoldDB" id="A0AAV7UF94"/>
<reference evidence="2" key="1">
    <citation type="journal article" date="2022" name="bioRxiv">
        <title>Sequencing and chromosome-scale assembly of the giantPleurodeles waltlgenome.</title>
        <authorList>
            <person name="Brown T."/>
            <person name="Elewa A."/>
            <person name="Iarovenko S."/>
            <person name="Subramanian E."/>
            <person name="Araus A.J."/>
            <person name="Petzold A."/>
            <person name="Susuki M."/>
            <person name="Suzuki K.-i.T."/>
            <person name="Hayashi T."/>
            <person name="Toyoda A."/>
            <person name="Oliveira C."/>
            <person name="Osipova E."/>
            <person name="Leigh N.D."/>
            <person name="Simon A."/>
            <person name="Yun M.H."/>
        </authorList>
    </citation>
    <scope>NUCLEOTIDE SEQUENCE</scope>
    <source>
        <strain evidence="2">20211129_DDA</strain>
        <tissue evidence="2">Liver</tissue>
    </source>
</reference>
<evidence type="ECO:0000256" key="1">
    <source>
        <dbReference type="SAM" id="MobiDB-lite"/>
    </source>
</evidence>
<evidence type="ECO:0000313" key="2">
    <source>
        <dbReference type="EMBL" id="KAJ1186986.1"/>
    </source>
</evidence>
<protein>
    <submittedName>
        <fullName evidence="2">Uncharacterized protein</fullName>
    </submittedName>
</protein>
<dbReference type="Proteomes" id="UP001066276">
    <property type="component" value="Chromosome 3_1"/>
</dbReference>
<accession>A0AAV7UF94</accession>
<gene>
    <name evidence="2" type="ORF">NDU88_003765</name>
</gene>
<evidence type="ECO:0000313" key="3">
    <source>
        <dbReference type="Proteomes" id="UP001066276"/>
    </source>
</evidence>
<proteinExistence type="predicted"/>
<dbReference type="EMBL" id="JANPWB010000005">
    <property type="protein sequence ID" value="KAJ1186986.1"/>
    <property type="molecule type" value="Genomic_DNA"/>
</dbReference>